<feature type="region of interest" description="Disordered" evidence="1">
    <location>
        <begin position="55"/>
        <end position="100"/>
    </location>
</feature>
<dbReference type="AlphaFoldDB" id="A0A9P0QPX2"/>
<comment type="caution">
    <text evidence="2">The sequence shown here is derived from an EMBL/GenBank/DDBJ whole genome shotgun (WGS) entry which is preliminary data.</text>
</comment>
<feature type="compositionally biased region" description="Polar residues" evidence="1">
    <location>
        <begin position="88"/>
        <end position="100"/>
    </location>
</feature>
<keyword evidence="3" id="KW-1185">Reference proteome</keyword>
<accession>A0A9P0QPX2</accession>
<proteinExistence type="predicted"/>
<dbReference type="Proteomes" id="UP000837801">
    <property type="component" value="Unassembled WGS sequence"/>
</dbReference>
<dbReference type="EMBL" id="CAKXYY010000006">
    <property type="protein sequence ID" value="CAH2352322.1"/>
    <property type="molecule type" value="Genomic_DNA"/>
</dbReference>
<gene>
    <name evidence="2" type="ORF">CLIB1423_06S03774</name>
</gene>
<name>A0A9P0QPX2_9ASCO</name>
<organism evidence="2 3">
    <name type="scientific">[Candida] railenensis</name>
    <dbReference type="NCBI Taxonomy" id="45579"/>
    <lineage>
        <taxon>Eukaryota</taxon>
        <taxon>Fungi</taxon>
        <taxon>Dikarya</taxon>
        <taxon>Ascomycota</taxon>
        <taxon>Saccharomycotina</taxon>
        <taxon>Pichiomycetes</taxon>
        <taxon>Debaryomycetaceae</taxon>
        <taxon>Kurtzmaniella</taxon>
    </lineage>
</organism>
<evidence type="ECO:0000256" key="1">
    <source>
        <dbReference type="SAM" id="MobiDB-lite"/>
    </source>
</evidence>
<feature type="compositionally biased region" description="Low complexity" evidence="1">
    <location>
        <begin position="349"/>
        <end position="360"/>
    </location>
</feature>
<evidence type="ECO:0000313" key="3">
    <source>
        <dbReference type="Proteomes" id="UP000837801"/>
    </source>
</evidence>
<reference evidence="2" key="1">
    <citation type="submission" date="2022-03" db="EMBL/GenBank/DDBJ databases">
        <authorList>
            <person name="Legras J.-L."/>
            <person name="Devillers H."/>
            <person name="Grondin C."/>
        </authorList>
    </citation>
    <scope>NUCLEOTIDE SEQUENCE</scope>
    <source>
        <strain evidence="2">CLIB 1423</strain>
    </source>
</reference>
<evidence type="ECO:0000313" key="2">
    <source>
        <dbReference type="EMBL" id="CAH2352322.1"/>
    </source>
</evidence>
<sequence>MQDDIQVGVLADREEGTVRSEGLLSTWDRQGSVISFHSWILVALMITYGTKRKKKAKPVSFSSDESDDEDSVGNRSGSSLPFALSPRKSPSSKVILNNSPNKRINIQELAANDPLTKSPKRFMRTIDSMQSERLPGSAGSRGRNDGHGSSFSSSPSRSPSPTPMPRRNLKTYQGSKSAGPVSKLSQEAGPQQGRLEQVGAKVGATETRDSSKMVTGLDPKPRRTGVISKESSTSGPKSGLKDESAAWNTLFSSLSNNKAVADKKPAAKRNLSSKSPSAWDDLFSNLKESNVEKLDIITKLSKDLVRWKDDTVADGGDSSDSDFEADTTVSSYLLEGIQTFSAPATRQESSPPFSFSKSSSMLNETNPSHKLATYGNVRSFLDGDGDKNQAMDEHAADLDAEPSSKDLNDLKSLGKMQMETEEMEYLFDSLVFIIPPSSSSSIESCNQVLINFLVDLCMDIWNSQEVTIAWKGKSSGLLKHLSKRVCQTWKELATSMNQMNGKLVESLIVILIYGISITEGENIDLNEPFLGQKLMMMGSSSISISIESYTLSSQTIQNIKQLAPIINSANILDKSKIVGLLAKEVCEKSKNPDFQFFKSLAKFINGRDIQLASGLVWGCNNISNIFELINDDDECLETIIKFLEWGELKDDTDIEENKELRLKVLEILVVLSTKIDIDSKELLGVIMGYQTRVVKTVLVPNLSNLDDKISGDLAILAMGYLLNIVEFSNAQGIQIEFLPYIQDIFLKLPKEPSNDIEIHINGYFALIVAILKVDLFDRELIIDHLTKFQREISTIGRNKIYEKISLELKLLLDDK</sequence>
<feature type="region of interest" description="Disordered" evidence="1">
    <location>
        <begin position="127"/>
        <end position="242"/>
    </location>
</feature>
<feature type="region of interest" description="Disordered" evidence="1">
    <location>
        <begin position="341"/>
        <end position="369"/>
    </location>
</feature>
<protein>
    <submittedName>
        <fullName evidence="2">Uncharacterized protein</fullName>
    </submittedName>
</protein>